<organism evidence="1 2">
    <name type="scientific">Daphnia magna</name>
    <dbReference type="NCBI Taxonomy" id="35525"/>
    <lineage>
        <taxon>Eukaryota</taxon>
        <taxon>Metazoa</taxon>
        <taxon>Ecdysozoa</taxon>
        <taxon>Arthropoda</taxon>
        <taxon>Crustacea</taxon>
        <taxon>Branchiopoda</taxon>
        <taxon>Diplostraca</taxon>
        <taxon>Cladocera</taxon>
        <taxon>Anomopoda</taxon>
        <taxon>Daphniidae</taxon>
        <taxon>Daphnia</taxon>
    </lineage>
</organism>
<gene>
    <name evidence="1" type="ORF">OUZ56_012167</name>
</gene>
<reference evidence="1 2" key="1">
    <citation type="journal article" date="2023" name="Nucleic Acids Res.">
        <title>The hologenome of Daphnia magna reveals possible DNA methylation and microbiome-mediated evolution of the host genome.</title>
        <authorList>
            <person name="Chaturvedi A."/>
            <person name="Li X."/>
            <person name="Dhandapani V."/>
            <person name="Marshall H."/>
            <person name="Kissane S."/>
            <person name="Cuenca-Cambronero M."/>
            <person name="Asole G."/>
            <person name="Calvet F."/>
            <person name="Ruiz-Romero M."/>
            <person name="Marangio P."/>
            <person name="Guigo R."/>
            <person name="Rago D."/>
            <person name="Mirbahai L."/>
            <person name="Eastwood N."/>
            <person name="Colbourne J.K."/>
            <person name="Zhou J."/>
            <person name="Mallon E."/>
            <person name="Orsini L."/>
        </authorList>
    </citation>
    <scope>NUCLEOTIDE SEQUENCE [LARGE SCALE GENOMIC DNA]</scope>
    <source>
        <strain evidence="1">LRV0_1</strain>
    </source>
</reference>
<comment type="caution">
    <text evidence="1">The sequence shown here is derived from an EMBL/GenBank/DDBJ whole genome shotgun (WGS) entry which is preliminary data.</text>
</comment>
<proteinExistence type="predicted"/>
<dbReference type="EMBL" id="JAOYFB010000002">
    <property type="protein sequence ID" value="KAK4007013.1"/>
    <property type="molecule type" value="Genomic_DNA"/>
</dbReference>
<name>A0ABQ9Z2A7_9CRUS</name>
<evidence type="ECO:0000313" key="2">
    <source>
        <dbReference type="Proteomes" id="UP001234178"/>
    </source>
</evidence>
<sequence length="87" mass="9987">MDQHCLPQKWTRFALDPMCDSDPEPMADSVSATTLDLDKIPTRFFAYHLWWNQKGREIERNSGKFRSPVVTSALAECLERLTSDVNA</sequence>
<accession>A0ABQ9Z2A7</accession>
<evidence type="ECO:0000313" key="1">
    <source>
        <dbReference type="EMBL" id="KAK4007013.1"/>
    </source>
</evidence>
<dbReference type="Proteomes" id="UP001234178">
    <property type="component" value="Unassembled WGS sequence"/>
</dbReference>
<protein>
    <submittedName>
        <fullName evidence="1">Uncharacterized protein</fullName>
    </submittedName>
</protein>
<keyword evidence="2" id="KW-1185">Reference proteome</keyword>